<dbReference type="EMBL" id="MCZF01000015">
    <property type="protein sequence ID" value="PMM65693.1"/>
    <property type="molecule type" value="Genomic_DNA"/>
</dbReference>
<evidence type="ECO:0000313" key="1">
    <source>
        <dbReference type="EMBL" id="PMM65693.1"/>
    </source>
</evidence>
<evidence type="ECO:0000313" key="2">
    <source>
        <dbReference type="Proteomes" id="UP000235533"/>
    </source>
</evidence>
<comment type="caution">
    <text evidence="1">The sequence shown here is derived from an EMBL/GenBank/DDBJ whole genome shotgun (WGS) entry which is preliminary data.</text>
</comment>
<dbReference type="InterPro" id="IPR021388">
    <property type="entry name" value="DUF3024"/>
</dbReference>
<proteinExistence type="predicted"/>
<gene>
    <name evidence="1" type="ORF">BCT54_16350</name>
</gene>
<reference evidence="2" key="1">
    <citation type="submission" date="2016-07" db="EMBL/GenBank/DDBJ databases">
        <title>Nontailed viruses are major unrecognized killers of bacteria in the ocean.</title>
        <authorList>
            <person name="Kauffman K."/>
            <person name="Hussain F."/>
            <person name="Yang J."/>
            <person name="Arevalo P."/>
            <person name="Brown J."/>
            <person name="Cutler M."/>
            <person name="Kelly L."/>
            <person name="Polz M.F."/>
        </authorList>
    </citation>
    <scope>NUCLEOTIDE SEQUENCE [LARGE SCALE GENOMIC DNA]</scope>
    <source>
        <strain evidence="2">10N.261.48.B5</strain>
    </source>
</reference>
<sequence length="177" mass="20706">MVSSSTSPVLNPIDHLFQKWVRSIRPLPIYRNKIDIEGRARLNAYEVYYQEIFDGKVTFEVPVLRFSYDKEESRWVVSSYDVMGNWVRISAASTLPPLFIRLPVAQTLDCLNLKQRPIDYIEATLWIGKDTFVSGYVNTPFDQGPLWRVYLNKGSKDKYFQIAHGDFKKVKMKVVYR</sequence>
<dbReference type="Proteomes" id="UP000235533">
    <property type="component" value="Unassembled WGS sequence"/>
</dbReference>
<dbReference type="Pfam" id="PF11225">
    <property type="entry name" value="DUF3024"/>
    <property type="match status" value="1"/>
</dbReference>
<accession>A0A2N7JYV9</accession>
<organism evidence="1 2">
    <name type="scientific">Vibrio splendidus</name>
    <dbReference type="NCBI Taxonomy" id="29497"/>
    <lineage>
        <taxon>Bacteria</taxon>
        <taxon>Pseudomonadati</taxon>
        <taxon>Pseudomonadota</taxon>
        <taxon>Gammaproteobacteria</taxon>
        <taxon>Vibrionales</taxon>
        <taxon>Vibrionaceae</taxon>
        <taxon>Vibrio</taxon>
    </lineage>
</organism>
<name>A0A2N7JYV9_VIBSP</name>
<dbReference type="AlphaFoldDB" id="A0A2N7JYV9"/>
<protein>
    <submittedName>
        <fullName evidence="1">Uncharacterized protein</fullName>
    </submittedName>
</protein>